<dbReference type="GO" id="GO:0006355">
    <property type="term" value="P:regulation of DNA-templated transcription"/>
    <property type="evidence" value="ECO:0007669"/>
    <property type="project" value="InterPro"/>
</dbReference>
<dbReference type="InterPro" id="IPR040766">
    <property type="entry name" value="Tudor_2_RapA"/>
</dbReference>
<evidence type="ECO:0000256" key="4">
    <source>
        <dbReference type="ARBA" id="ARBA00022840"/>
    </source>
</evidence>
<proteinExistence type="inferred from homology"/>
<dbReference type="Gene3D" id="2.30.30.930">
    <property type="match status" value="1"/>
</dbReference>
<dbReference type="Gene3D" id="3.40.50.10810">
    <property type="entry name" value="Tandem AAA-ATPase domain"/>
    <property type="match status" value="1"/>
</dbReference>
<dbReference type="CDD" id="cd18011">
    <property type="entry name" value="DEXDc_RapA"/>
    <property type="match status" value="1"/>
</dbReference>
<dbReference type="GO" id="GO:0004386">
    <property type="term" value="F:helicase activity"/>
    <property type="evidence" value="ECO:0007669"/>
    <property type="project" value="UniProtKB-KW"/>
</dbReference>
<evidence type="ECO:0000256" key="7">
    <source>
        <dbReference type="ARBA" id="ARBA00023159"/>
    </source>
</evidence>
<dbReference type="PROSITE" id="PS51194">
    <property type="entry name" value="HELICASE_CTER"/>
    <property type="match status" value="1"/>
</dbReference>
<keyword evidence="12" id="KW-1185">Reference proteome</keyword>
<feature type="domain" description="Helicase C-terminal" evidence="10">
    <location>
        <begin position="436"/>
        <end position="590"/>
    </location>
</feature>
<evidence type="ECO:0000259" key="10">
    <source>
        <dbReference type="PROSITE" id="PS51194"/>
    </source>
</evidence>
<keyword evidence="7" id="KW-0010">Activator</keyword>
<dbReference type="InterPro" id="IPR038718">
    <property type="entry name" value="SNF2-like_sf"/>
</dbReference>
<dbReference type="Pfam" id="PF00271">
    <property type="entry name" value="Helicase_C"/>
    <property type="match status" value="1"/>
</dbReference>
<dbReference type="GO" id="GO:0003677">
    <property type="term" value="F:DNA binding"/>
    <property type="evidence" value="ECO:0007669"/>
    <property type="project" value="UniProtKB-KW"/>
</dbReference>
<dbReference type="InterPro" id="IPR023949">
    <property type="entry name" value="Helicase_RapA"/>
</dbReference>
<dbReference type="Gene3D" id="3.30.360.80">
    <property type="match status" value="1"/>
</dbReference>
<dbReference type="CDD" id="cd18793">
    <property type="entry name" value="SF2_C_SNF"/>
    <property type="match status" value="1"/>
</dbReference>
<dbReference type="HAMAP" id="MF_01821">
    <property type="entry name" value="Helicase_RapA"/>
    <property type="match status" value="1"/>
</dbReference>
<name>A0A934RCF1_9BACT</name>
<organism evidence="11 12">
    <name type="scientific">Haloferula rosea</name>
    <dbReference type="NCBI Taxonomy" id="490093"/>
    <lineage>
        <taxon>Bacteria</taxon>
        <taxon>Pseudomonadati</taxon>
        <taxon>Verrucomicrobiota</taxon>
        <taxon>Verrucomicrobiia</taxon>
        <taxon>Verrucomicrobiales</taxon>
        <taxon>Verrucomicrobiaceae</taxon>
        <taxon>Haloferula</taxon>
    </lineage>
</organism>
<dbReference type="PANTHER" id="PTHR45766:SF6">
    <property type="entry name" value="SWI_SNF-RELATED MATRIX-ASSOCIATED ACTIN-DEPENDENT REGULATOR OF CHROMATIN SUBFAMILY A-LIKE PROTEIN 1"/>
    <property type="match status" value="1"/>
</dbReference>
<dbReference type="Gene3D" id="2.30.30.140">
    <property type="match status" value="1"/>
</dbReference>
<dbReference type="EMBL" id="JAENII010000011">
    <property type="protein sequence ID" value="MBK1828113.1"/>
    <property type="molecule type" value="Genomic_DNA"/>
</dbReference>
<evidence type="ECO:0000259" key="9">
    <source>
        <dbReference type="PROSITE" id="PS51192"/>
    </source>
</evidence>
<reference evidence="11" key="1">
    <citation type="submission" date="2021-01" db="EMBL/GenBank/DDBJ databases">
        <title>Modified the classification status of verrucomicrobia.</title>
        <authorList>
            <person name="Feng X."/>
        </authorList>
    </citation>
    <scope>NUCLEOTIDE SEQUENCE</scope>
    <source>
        <strain evidence="11">KCTC 22201</strain>
    </source>
</reference>
<keyword evidence="1" id="KW-0547">Nucleotide-binding</keyword>
<dbReference type="SMART" id="SM00490">
    <property type="entry name" value="HELICc"/>
    <property type="match status" value="1"/>
</dbReference>
<dbReference type="Gene3D" id="6.10.140.1500">
    <property type="match status" value="1"/>
</dbReference>
<dbReference type="Pfam" id="PF18337">
    <property type="entry name" value="Tudor_RapA"/>
    <property type="match status" value="1"/>
</dbReference>
<dbReference type="PANTHER" id="PTHR45766">
    <property type="entry name" value="DNA ANNEALING HELICASE AND ENDONUCLEASE ZRANB3 FAMILY MEMBER"/>
    <property type="match status" value="1"/>
</dbReference>
<dbReference type="InterPro" id="IPR014001">
    <property type="entry name" value="Helicase_ATP-bd"/>
</dbReference>
<dbReference type="RefSeq" id="WP_200280844.1">
    <property type="nucleotide sequence ID" value="NZ_JAENII010000011.1"/>
</dbReference>
<keyword evidence="2" id="KW-0378">Hydrolase</keyword>
<evidence type="ECO:0000256" key="3">
    <source>
        <dbReference type="ARBA" id="ARBA00022806"/>
    </source>
</evidence>
<dbReference type="Pfam" id="PF00176">
    <property type="entry name" value="SNF2-rel_dom"/>
    <property type="match status" value="1"/>
</dbReference>
<dbReference type="AlphaFoldDB" id="A0A934RCF1"/>
<keyword evidence="4" id="KW-0067">ATP-binding</keyword>
<keyword evidence="8" id="KW-0804">Transcription</keyword>
<keyword evidence="5" id="KW-0805">Transcription regulation</keyword>
<dbReference type="PROSITE" id="PS51192">
    <property type="entry name" value="HELICASE_ATP_BIND_1"/>
    <property type="match status" value="1"/>
</dbReference>
<comment type="caution">
    <text evidence="11">The sequence shown here is derived from an EMBL/GenBank/DDBJ whole genome shotgun (WGS) entry which is preliminary data.</text>
</comment>
<dbReference type="InterPro" id="IPR040765">
    <property type="entry name" value="Tudor_1_RapA"/>
</dbReference>
<dbReference type="Pfam" id="PF18339">
    <property type="entry name" value="Tudor_1_RapA"/>
    <property type="match status" value="1"/>
</dbReference>
<evidence type="ECO:0000256" key="8">
    <source>
        <dbReference type="ARBA" id="ARBA00023163"/>
    </source>
</evidence>
<dbReference type="InterPro" id="IPR000330">
    <property type="entry name" value="SNF2_N"/>
</dbReference>
<dbReference type="GO" id="GO:0016817">
    <property type="term" value="F:hydrolase activity, acting on acid anhydrides"/>
    <property type="evidence" value="ECO:0007669"/>
    <property type="project" value="InterPro"/>
</dbReference>
<sequence length="901" mass="100413">MQSPIPGQRWISTSEPALGLGIVLNTEHNRVELHFPAAEETRMYALDSAPLVRVRFKPGDEIADHKGTEFVVEKVEEKDELLTYFGNGIELSEAALLDSLSFTSPEDRLLAGLCDEPRDFDLRLRTLGWNSKLRKSPARGFCGARIDLIPHQLSIVGETTRRLHPRVLLADEVGLGKTIEACLILHHLHLTGRAGRILILVPEALIHQWFVELLRRFNLLFALFDEERCASISAHDAEANPFLDSQLILASTDFLSNSPVRAEQARASGFDLLIVDEAHHLEWSPEEASAEYEMVESLATVIPSLLLLTATPQQLGPAGHFARLRLLDPERYGDLSSFLAEAESYAPLARIVEALKAGDLPDGIEAFAERSPQAKSLIERLRDGDESARTDLITELVDGFGTGRVLFRNTREQLTGFPERNPTLHPMAPGESPYQWLAGLLRSLPEDEKVLLITSSPEAAITTREKLLEEMHIESALFHEDLSLIERDRNAAWFAQEEGARILLSSEIGSEGRNFQFARHLVLFGLPQDPELLEQRIGRLDRIGQTGTINIHVPYGVDSPSELHARWLHEGLDAFTHPLKGATTLAEELLPELAGHLGGDADETFDTFLDRSRQRAAEVATELSTGHDRLLELSAPDPADAEALIATIKAQDEDPKFEKFTVRLFDRLGLEVSDLALRSYHFKRGQRLSEAFADLPEEGLSATFDREESLSREDLAQISLDHPMVRGAIDHLLSSETGNASFARWETGQGRAIFLEACYVLETLAPERLHIERFLPPSALRIMVDHRGTNLSGSKVKMQLQKGDARRLVTQPAFRRDILPKLLADAKGFADEAAKPILSEAKKAAKATFKAEIDRLEDLAQRNPQVSPAEIQALETTRDDSLEALKSSRLRLDSIRVIWRT</sequence>
<dbReference type="InterPro" id="IPR057342">
    <property type="entry name" value="DEXDc_RapA"/>
</dbReference>
<dbReference type="InterPro" id="IPR027417">
    <property type="entry name" value="P-loop_NTPase"/>
</dbReference>
<keyword evidence="6" id="KW-0238">DNA-binding</keyword>
<accession>A0A934RCF1</accession>
<evidence type="ECO:0000256" key="1">
    <source>
        <dbReference type="ARBA" id="ARBA00022741"/>
    </source>
</evidence>
<dbReference type="InterPro" id="IPR049730">
    <property type="entry name" value="SNF2/RAD54-like_C"/>
</dbReference>
<dbReference type="SMART" id="SM00487">
    <property type="entry name" value="DEXDc"/>
    <property type="match status" value="1"/>
</dbReference>
<dbReference type="InterPro" id="IPR001650">
    <property type="entry name" value="Helicase_C-like"/>
</dbReference>
<dbReference type="Proteomes" id="UP000658278">
    <property type="component" value="Unassembled WGS sequence"/>
</dbReference>
<evidence type="ECO:0000313" key="11">
    <source>
        <dbReference type="EMBL" id="MBK1828113.1"/>
    </source>
</evidence>
<dbReference type="Gene3D" id="3.40.50.300">
    <property type="entry name" value="P-loop containing nucleotide triphosphate hydrolases"/>
    <property type="match status" value="1"/>
</dbReference>
<evidence type="ECO:0000256" key="5">
    <source>
        <dbReference type="ARBA" id="ARBA00023015"/>
    </source>
</evidence>
<evidence type="ECO:0000256" key="2">
    <source>
        <dbReference type="ARBA" id="ARBA00022801"/>
    </source>
</evidence>
<evidence type="ECO:0000313" key="12">
    <source>
        <dbReference type="Proteomes" id="UP000658278"/>
    </source>
</evidence>
<evidence type="ECO:0000256" key="6">
    <source>
        <dbReference type="ARBA" id="ARBA00023125"/>
    </source>
</evidence>
<dbReference type="Pfam" id="PF12137">
    <property type="entry name" value="RapA_C"/>
    <property type="match status" value="1"/>
</dbReference>
<dbReference type="GO" id="GO:0005524">
    <property type="term" value="F:ATP binding"/>
    <property type="evidence" value="ECO:0007669"/>
    <property type="project" value="UniProtKB-KW"/>
</dbReference>
<feature type="domain" description="Helicase ATP-binding" evidence="9">
    <location>
        <begin position="158"/>
        <end position="330"/>
    </location>
</feature>
<dbReference type="InterPro" id="IPR022737">
    <property type="entry name" value="RapA_C"/>
</dbReference>
<dbReference type="SUPFAM" id="SSF52540">
    <property type="entry name" value="P-loop containing nucleoside triphosphate hydrolases"/>
    <property type="match status" value="1"/>
</dbReference>
<protein>
    <submittedName>
        <fullName evidence="11">DEAD/DEAH box helicase family protein</fullName>
    </submittedName>
</protein>
<keyword evidence="3 11" id="KW-0347">Helicase</keyword>
<gene>
    <name evidence="11" type="ORF">JIN81_13860</name>
</gene>